<dbReference type="InterPro" id="IPR050545">
    <property type="entry name" value="Mycobact_MmpL"/>
</dbReference>
<dbReference type="PANTHER" id="PTHR33406">
    <property type="entry name" value="MEMBRANE PROTEIN MJ1562-RELATED"/>
    <property type="match status" value="1"/>
</dbReference>
<evidence type="ECO:0000256" key="5">
    <source>
        <dbReference type="ARBA" id="ARBA00023136"/>
    </source>
</evidence>
<feature type="transmembrane region" description="Helical" evidence="6">
    <location>
        <begin position="7"/>
        <end position="27"/>
    </location>
</feature>
<evidence type="ECO:0000256" key="6">
    <source>
        <dbReference type="SAM" id="Phobius"/>
    </source>
</evidence>
<feature type="transmembrane region" description="Helical" evidence="6">
    <location>
        <begin position="632"/>
        <end position="654"/>
    </location>
</feature>
<keyword evidence="2" id="KW-1003">Cell membrane</keyword>
<dbReference type="PANTHER" id="PTHR33406:SF13">
    <property type="entry name" value="MEMBRANE PROTEIN YDFJ"/>
    <property type="match status" value="1"/>
</dbReference>
<reference evidence="8 9" key="1">
    <citation type="submission" date="2013-01" db="EMBL/GenBank/DDBJ databases">
        <title>Whole genome shotgun sequence of Gordonia soli NBRC 108243.</title>
        <authorList>
            <person name="Isaki-Nakamura S."/>
            <person name="Hosoyama A."/>
            <person name="Tsuchikane K."/>
            <person name="Ando Y."/>
            <person name="Baba S."/>
            <person name="Ohji S."/>
            <person name="Hamada M."/>
            <person name="Tamura T."/>
            <person name="Yamazoe A."/>
            <person name="Yamazaki S."/>
            <person name="Fujita N."/>
        </authorList>
    </citation>
    <scope>NUCLEOTIDE SEQUENCE [LARGE SCALE GENOMIC DNA]</scope>
    <source>
        <strain evidence="8 9">NBRC 108243</strain>
    </source>
</reference>
<dbReference type="SUPFAM" id="SSF82866">
    <property type="entry name" value="Multidrug efflux transporter AcrB transmembrane domain"/>
    <property type="match status" value="2"/>
</dbReference>
<organism evidence="8 9">
    <name type="scientific">Gordonia soli NBRC 108243</name>
    <dbReference type="NCBI Taxonomy" id="1223545"/>
    <lineage>
        <taxon>Bacteria</taxon>
        <taxon>Bacillati</taxon>
        <taxon>Actinomycetota</taxon>
        <taxon>Actinomycetes</taxon>
        <taxon>Mycobacteriales</taxon>
        <taxon>Gordoniaceae</taxon>
        <taxon>Gordonia</taxon>
    </lineage>
</organism>
<dbReference type="Proteomes" id="UP000011666">
    <property type="component" value="Unassembled WGS sequence"/>
</dbReference>
<proteinExistence type="predicted"/>
<feature type="transmembrane region" description="Helical" evidence="6">
    <location>
        <begin position="228"/>
        <end position="249"/>
    </location>
</feature>
<dbReference type="EMBL" id="BANX01000023">
    <property type="protein sequence ID" value="GAC69224.1"/>
    <property type="molecule type" value="Genomic_DNA"/>
</dbReference>
<evidence type="ECO:0000256" key="1">
    <source>
        <dbReference type="ARBA" id="ARBA00004651"/>
    </source>
</evidence>
<evidence type="ECO:0000256" key="4">
    <source>
        <dbReference type="ARBA" id="ARBA00022989"/>
    </source>
</evidence>
<protein>
    <recommendedName>
        <fullName evidence="7">Membrane transport protein MMPL domain-containing protein</fullName>
    </recommendedName>
</protein>
<evidence type="ECO:0000256" key="2">
    <source>
        <dbReference type="ARBA" id="ARBA00022475"/>
    </source>
</evidence>
<evidence type="ECO:0000313" key="9">
    <source>
        <dbReference type="Proteomes" id="UP000011666"/>
    </source>
</evidence>
<feature type="transmembrane region" description="Helical" evidence="6">
    <location>
        <begin position="708"/>
        <end position="734"/>
    </location>
</feature>
<feature type="domain" description="Membrane transport protein MMPL" evidence="7">
    <location>
        <begin position="424"/>
        <end position="742"/>
    </location>
</feature>
<feature type="transmembrane region" description="Helical" evidence="6">
    <location>
        <begin position="304"/>
        <end position="328"/>
    </location>
</feature>
<keyword evidence="3 6" id="KW-0812">Transmembrane</keyword>
<dbReference type="Gene3D" id="1.20.1640.10">
    <property type="entry name" value="Multidrug efflux transporter AcrB transmembrane domain"/>
    <property type="match status" value="2"/>
</dbReference>
<feature type="transmembrane region" description="Helical" evidence="6">
    <location>
        <begin position="381"/>
        <end position="405"/>
    </location>
</feature>
<dbReference type="GO" id="GO:0005886">
    <property type="term" value="C:plasma membrane"/>
    <property type="evidence" value="ECO:0007669"/>
    <property type="project" value="UniProtKB-SubCell"/>
</dbReference>
<comment type="caution">
    <text evidence="8">The sequence shown here is derived from an EMBL/GenBank/DDBJ whole genome shotgun (WGS) entry which is preliminary data.</text>
</comment>
<dbReference type="AlphaFoldDB" id="M0QLC2"/>
<feature type="transmembrane region" description="Helical" evidence="6">
    <location>
        <begin position="563"/>
        <end position="583"/>
    </location>
</feature>
<evidence type="ECO:0000313" key="8">
    <source>
        <dbReference type="EMBL" id="GAC69224.1"/>
    </source>
</evidence>
<accession>M0QLC2</accession>
<feature type="domain" description="Membrane transport protein MMPL" evidence="7">
    <location>
        <begin position="40"/>
        <end position="381"/>
    </location>
</feature>
<comment type="subcellular location">
    <subcellularLocation>
        <location evidence="1">Cell membrane</location>
        <topology evidence="1">Multi-pass membrane protein</topology>
    </subcellularLocation>
</comment>
<dbReference type="STRING" id="1223545.GS4_23_00180"/>
<feature type="transmembrane region" description="Helical" evidence="6">
    <location>
        <begin position="595"/>
        <end position="617"/>
    </location>
</feature>
<sequence>MIVRWRVLVLAVWALIIAFGGVSFLIVEEELGLPDYVIYNSESAQTEQLMHSEFPQFGNEQDAIVITSPRGGVDTDAVLRERTERIAEAVGRDATVTNVIGPYTDLTTDQISSDNTSTLTLVALNGDAQERSKVADRLQGIVDTYLGGTDYRGYLTGQSPLNNALTEVEKKDQETAEIIGLPIAFLVLLLTLRSLVASLIPLLAAVSGIVLSSTVILALTTVMNLDTFALVVATVLGLGVGIDYALFVVSRFQEELARGRPVPDAVTTSMRTSGRTVLTAGFIVIIALGSLLIMRGHLFVELPVVSTIVVLSSMIASVTLLPALLATLGHRVNALRPRLPEPIARRLAARRAQETAPVSFDDALHTGIWARVSSAVMRRPILATVPALLALLLCAAPLLGIRLGLDLGLSSLNDTKPGIGQHTISQQFGAGAVSPVQIAACAKSGTLDDQAIAAVGQFTDSVDQDRRVVSTTSIVRLLDETPGGRTQANLRELSDQPGFSQFTGALVGESGSCAYISAQPASPVDSQETLQLVDDLRAMNPPLLDLNIGGMSAQYRDMAGETAAKLGIVVAVVVVLSFIYLVIAFRSIVLPLKATLLNVLATAASIGVTVAVFQFGWGENIFDFESAGSLQAFLPVALFAILFGLSMDYEVLIVSRIREQYLKTGNLKTAVPQAMQSSGKQVTAAAAIMAAVFGSLVLADVLELKQLGFGLALAVLLDATIVRMVLVPGAMMFFGDGNWWIPKWLEKRLPAERAHG</sequence>
<dbReference type="eggNOG" id="COG2409">
    <property type="taxonomic scope" value="Bacteria"/>
</dbReference>
<feature type="transmembrane region" description="Helical" evidence="6">
    <location>
        <begin position="175"/>
        <end position="192"/>
    </location>
</feature>
<feature type="transmembrane region" description="Helical" evidence="6">
    <location>
        <begin position="277"/>
        <end position="298"/>
    </location>
</feature>
<feature type="transmembrane region" description="Helical" evidence="6">
    <location>
        <begin position="682"/>
        <end position="702"/>
    </location>
</feature>
<keyword evidence="9" id="KW-1185">Reference proteome</keyword>
<dbReference type="InterPro" id="IPR004869">
    <property type="entry name" value="MMPL_dom"/>
</dbReference>
<dbReference type="Pfam" id="PF03176">
    <property type="entry name" value="MMPL"/>
    <property type="match status" value="2"/>
</dbReference>
<feature type="transmembrane region" description="Helical" evidence="6">
    <location>
        <begin position="199"/>
        <end position="222"/>
    </location>
</feature>
<evidence type="ECO:0000256" key="3">
    <source>
        <dbReference type="ARBA" id="ARBA00022692"/>
    </source>
</evidence>
<keyword evidence="5 6" id="KW-0472">Membrane</keyword>
<evidence type="ECO:0000259" key="7">
    <source>
        <dbReference type="Pfam" id="PF03176"/>
    </source>
</evidence>
<keyword evidence="4 6" id="KW-1133">Transmembrane helix</keyword>
<name>M0QLC2_9ACTN</name>
<gene>
    <name evidence="8" type="ORF">GS4_23_00180</name>
</gene>